<dbReference type="PANTHER" id="PTHR48046:SF1">
    <property type="entry name" value="GLYCOSYLTRANSFERASE-RELATED"/>
    <property type="match status" value="1"/>
</dbReference>
<keyword evidence="1" id="KW-0808">Transferase</keyword>
<evidence type="ECO:0000256" key="1">
    <source>
        <dbReference type="ARBA" id="ARBA00022676"/>
    </source>
</evidence>
<proteinExistence type="predicted"/>
<dbReference type="Proteomes" id="UP001280121">
    <property type="component" value="Unassembled WGS sequence"/>
</dbReference>
<dbReference type="EMBL" id="JANJYI010000003">
    <property type="protein sequence ID" value="KAK2657282.1"/>
    <property type="molecule type" value="Genomic_DNA"/>
</dbReference>
<name>A0AAE0CN54_9ROSI</name>
<keyword evidence="1" id="KW-0328">Glycosyltransferase</keyword>
<accession>A0AAE0CN54</accession>
<dbReference type="Gene3D" id="3.40.50.2000">
    <property type="entry name" value="Glycogen Phosphorylase B"/>
    <property type="match status" value="1"/>
</dbReference>
<evidence type="ECO:0000313" key="3">
    <source>
        <dbReference type="Proteomes" id="UP001280121"/>
    </source>
</evidence>
<evidence type="ECO:0000313" key="2">
    <source>
        <dbReference type="EMBL" id="KAK2657282.1"/>
    </source>
</evidence>
<dbReference type="SUPFAM" id="SSF53756">
    <property type="entry name" value="UDP-Glycosyltransferase/glycogen phosphorylase"/>
    <property type="match status" value="1"/>
</dbReference>
<keyword evidence="3" id="KW-1185">Reference proteome</keyword>
<comment type="caution">
    <text evidence="2">The sequence shown here is derived from an EMBL/GenBank/DDBJ whole genome shotgun (WGS) entry which is preliminary data.</text>
</comment>
<dbReference type="GO" id="GO:0016757">
    <property type="term" value="F:glycosyltransferase activity"/>
    <property type="evidence" value="ECO:0007669"/>
    <property type="project" value="UniProtKB-KW"/>
</dbReference>
<organism evidence="2 3">
    <name type="scientific">Dipteronia dyeriana</name>
    <dbReference type="NCBI Taxonomy" id="168575"/>
    <lineage>
        <taxon>Eukaryota</taxon>
        <taxon>Viridiplantae</taxon>
        <taxon>Streptophyta</taxon>
        <taxon>Embryophyta</taxon>
        <taxon>Tracheophyta</taxon>
        <taxon>Spermatophyta</taxon>
        <taxon>Magnoliopsida</taxon>
        <taxon>eudicotyledons</taxon>
        <taxon>Gunneridae</taxon>
        <taxon>Pentapetalae</taxon>
        <taxon>rosids</taxon>
        <taxon>malvids</taxon>
        <taxon>Sapindales</taxon>
        <taxon>Sapindaceae</taxon>
        <taxon>Hippocastanoideae</taxon>
        <taxon>Acereae</taxon>
        <taxon>Dipteronia</taxon>
    </lineage>
</organism>
<gene>
    <name evidence="2" type="ORF">Ddye_010334</name>
</gene>
<protein>
    <submittedName>
        <fullName evidence="2">Uncharacterized protein</fullName>
    </submittedName>
</protein>
<dbReference type="AlphaFoldDB" id="A0AAE0CN54"/>
<sequence length="118" mass="13151">MTPNLCEIIELPSPDISLLVSPESKVGTIIRVMMRETRPALRSAISSMLKSPSPPTVMIVFDWLDKQPRESVVFVSFGSGGTLSSEQLTESTEIHLGRTSTDCKVRKRLVFHGRVPRR</sequence>
<dbReference type="PANTHER" id="PTHR48046">
    <property type="entry name" value="UDP-GLYCOSYLTRANSFERASE 72E1"/>
    <property type="match status" value="1"/>
</dbReference>
<reference evidence="2" key="1">
    <citation type="journal article" date="2023" name="Plant J.">
        <title>Genome sequences and population genomics provide insights into the demographic history, inbreeding, and mutation load of two 'living fossil' tree species of Dipteronia.</title>
        <authorList>
            <person name="Feng Y."/>
            <person name="Comes H.P."/>
            <person name="Chen J."/>
            <person name="Zhu S."/>
            <person name="Lu R."/>
            <person name="Zhang X."/>
            <person name="Li P."/>
            <person name="Qiu J."/>
            <person name="Olsen K.M."/>
            <person name="Qiu Y."/>
        </authorList>
    </citation>
    <scope>NUCLEOTIDE SEQUENCE</scope>
    <source>
        <strain evidence="2">KIB01</strain>
    </source>
</reference>